<name>A0A8S5PQJ9_9CAUD</name>
<evidence type="ECO:0000313" key="1">
    <source>
        <dbReference type="EMBL" id="DAE08721.1"/>
    </source>
</evidence>
<proteinExistence type="predicted"/>
<protein>
    <submittedName>
        <fullName evidence="1">Uncharacterized protein</fullName>
    </submittedName>
</protein>
<reference evidence="1" key="1">
    <citation type="journal article" date="2021" name="Proc. Natl. Acad. Sci. U.S.A.">
        <title>A Catalog of Tens of Thousands of Viruses from Human Metagenomes Reveals Hidden Associations with Chronic Diseases.</title>
        <authorList>
            <person name="Tisza M.J."/>
            <person name="Buck C.B."/>
        </authorList>
    </citation>
    <scope>NUCLEOTIDE SEQUENCE</scope>
    <source>
        <strain evidence="1">Ct3lF2</strain>
    </source>
</reference>
<dbReference type="EMBL" id="BK015473">
    <property type="protein sequence ID" value="DAE08721.1"/>
    <property type="molecule type" value="Genomic_DNA"/>
</dbReference>
<sequence length="29" mass="3350">MDAADYYECLAAKELYIAAIQEKNNERGR</sequence>
<organism evidence="1">
    <name type="scientific">Siphoviridae sp. ct3lF2</name>
    <dbReference type="NCBI Taxonomy" id="2825324"/>
    <lineage>
        <taxon>Viruses</taxon>
        <taxon>Duplodnaviria</taxon>
        <taxon>Heunggongvirae</taxon>
        <taxon>Uroviricota</taxon>
        <taxon>Caudoviricetes</taxon>
    </lineage>
</organism>
<accession>A0A8S5PQJ9</accession>